<sequence length="199" mass="20590">MAERNEGATDLPETPAPTTTLPAPAKGTVAVRVSSLVGGGVIVVLAVVALVLGVLLGSARSEISDMKDQAADNAKAEQIALDYAVGSASLNYQDVNAWVGKLKAGTSPELSKKFDATGAKLEQIIIPLKWTSTATPITAKVLSHEGGVYRVAAFVDVSTTNAQNPDGLRNTVTYNITVDAGKDWKITDVGSADGALPMK</sequence>
<organism evidence="3 4">
    <name type="scientific">Nocardia alba</name>
    <dbReference type="NCBI Taxonomy" id="225051"/>
    <lineage>
        <taxon>Bacteria</taxon>
        <taxon>Bacillati</taxon>
        <taxon>Actinomycetota</taxon>
        <taxon>Actinomycetes</taxon>
        <taxon>Mycobacteriales</taxon>
        <taxon>Nocardiaceae</taxon>
        <taxon>Nocardia</taxon>
    </lineage>
</organism>
<gene>
    <name evidence="3" type="ORF">DFR71_4741</name>
</gene>
<proteinExistence type="predicted"/>
<feature type="transmembrane region" description="Helical" evidence="2">
    <location>
        <begin position="36"/>
        <end position="57"/>
    </location>
</feature>
<protein>
    <submittedName>
        <fullName evidence="3">Mce-associated membrane protein</fullName>
    </submittedName>
</protein>
<dbReference type="EMBL" id="SMFR01000004">
    <property type="protein sequence ID" value="TCJ94151.1"/>
    <property type="molecule type" value="Genomic_DNA"/>
</dbReference>
<evidence type="ECO:0000313" key="4">
    <source>
        <dbReference type="Proteomes" id="UP000294856"/>
    </source>
</evidence>
<reference evidence="3 4" key="1">
    <citation type="submission" date="2019-03" db="EMBL/GenBank/DDBJ databases">
        <title>Genomic Encyclopedia of Type Strains, Phase IV (KMG-IV): sequencing the most valuable type-strain genomes for metagenomic binning, comparative biology and taxonomic classification.</title>
        <authorList>
            <person name="Goeker M."/>
        </authorList>
    </citation>
    <scope>NUCLEOTIDE SEQUENCE [LARGE SCALE GENOMIC DNA]</scope>
    <source>
        <strain evidence="3 4">DSM 44684</strain>
    </source>
</reference>
<accession>A0A4R1FSJ4</accession>
<keyword evidence="2" id="KW-1133">Transmembrane helix</keyword>
<dbReference type="AlphaFoldDB" id="A0A4R1FSJ4"/>
<keyword evidence="2" id="KW-0812">Transmembrane</keyword>
<evidence type="ECO:0000256" key="1">
    <source>
        <dbReference type="SAM" id="MobiDB-lite"/>
    </source>
</evidence>
<feature type="region of interest" description="Disordered" evidence="1">
    <location>
        <begin position="1"/>
        <end position="23"/>
    </location>
</feature>
<feature type="compositionally biased region" description="Low complexity" evidence="1">
    <location>
        <begin position="8"/>
        <end position="23"/>
    </location>
</feature>
<dbReference type="Proteomes" id="UP000294856">
    <property type="component" value="Unassembled WGS sequence"/>
</dbReference>
<evidence type="ECO:0000313" key="3">
    <source>
        <dbReference type="EMBL" id="TCJ94151.1"/>
    </source>
</evidence>
<keyword evidence="4" id="KW-1185">Reference proteome</keyword>
<dbReference type="RefSeq" id="WP_067448576.1">
    <property type="nucleotide sequence ID" value="NZ_SMFR01000004.1"/>
</dbReference>
<comment type="caution">
    <text evidence="3">The sequence shown here is derived from an EMBL/GenBank/DDBJ whole genome shotgun (WGS) entry which is preliminary data.</text>
</comment>
<evidence type="ECO:0000256" key="2">
    <source>
        <dbReference type="SAM" id="Phobius"/>
    </source>
</evidence>
<keyword evidence="2" id="KW-0472">Membrane</keyword>
<name>A0A4R1FSJ4_9NOCA</name>